<dbReference type="InterPro" id="IPR036116">
    <property type="entry name" value="FN3_sf"/>
</dbReference>
<dbReference type="EMBL" id="CP118627">
    <property type="protein sequence ID" value="WEA14883.1"/>
    <property type="molecule type" value="Genomic_DNA"/>
</dbReference>
<evidence type="ECO:0000256" key="1">
    <source>
        <dbReference type="SAM" id="MobiDB-lite"/>
    </source>
</evidence>
<dbReference type="Gene3D" id="2.60.40.10">
    <property type="entry name" value="Immunoglobulins"/>
    <property type="match status" value="1"/>
</dbReference>
<dbReference type="SUPFAM" id="SSF49265">
    <property type="entry name" value="Fibronectin type III"/>
    <property type="match status" value="1"/>
</dbReference>
<name>A0AAX3NF20_9LACT</name>
<evidence type="ECO:0000313" key="2">
    <source>
        <dbReference type="EMBL" id="WEA14883.1"/>
    </source>
</evidence>
<feature type="region of interest" description="Disordered" evidence="1">
    <location>
        <begin position="1"/>
        <end position="23"/>
    </location>
</feature>
<reference evidence="2" key="1">
    <citation type="submission" date="2023-02" db="EMBL/GenBank/DDBJ databases">
        <title>Comparative genomics and fermentation flavor characterization of five lactic acid bacteria reveal flavor biosynthesis metabolic pathways in fermented muskmelon puree.</title>
        <authorList>
            <person name="Yuan L."/>
            <person name="Li M."/>
            <person name="Xu X."/>
            <person name="Lao F."/>
            <person name="Wu J."/>
        </authorList>
    </citation>
    <scope>NUCLEOTIDE SEQUENCE</scope>
    <source>
        <strain evidence="2">Pa-2</strain>
    </source>
</reference>
<evidence type="ECO:0000313" key="3">
    <source>
        <dbReference type="Proteomes" id="UP001217324"/>
    </source>
</evidence>
<dbReference type="RefSeq" id="WP_270517042.1">
    <property type="nucleotide sequence ID" value="NZ_CP118627.1"/>
</dbReference>
<proteinExistence type="predicted"/>
<accession>A0AAX3NF20</accession>
<organism evidence="2 3">
    <name type="scientific">Lactococcus garvieae</name>
    <dbReference type="NCBI Taxonomy" id="1363"/>
    <lineage>
        <taxon>Bacteria</taxon>
        <taxon>Bacillati</taxon>
        <taxon>Bacillota</taxon>
        <taxon>Bacilli</taxon>
        <taxon>Lactobacillales</taxon>
        <taxon>Streptococcaceae</taxon>
        <taxon>Lactococcus</taxon>
    </lineage>
</organism>
<dbReference type="AlphaFoldDB" id="A0AAX3NF20"/>
<dbReference type="Proteomes" id="UP001217324">
    <property type="component" value="Chromosome"/>
</dbReference>
<protein>
    <submittedName>
        <fullName evidence="2">Fibronectin type III domain-containing protein</fullName>
    </submittedName>
</protein>
<gene>
    <name evidence="2" type="ORF">PWF74_05080</name>
</gene>
<dbReference type="InterPro" id="IPR013783">
    <property type="entry name" value="Ig-like_fold"/>
</dbReference>
<sequence>MVTSDLLHPNAPQQPTGVTGVEDSTGAIDLTWDAVDGAKSYVIHASGANEDDPKDAVFMYYIEEPSYRFTPSKLQQHVPGDILRFYVQAYDELGVGADETEKAAYLHDGPFTGSAWSDVVEMTMTK</sequence>